<accession>A0AAV9UV04</accession>
<proteinExistence type="predicted"/>
<evidence type="ECO:0000256" key="7">
    <source>
        <dbReference type="ARBA" id="ARBA00034892"/>
    </source>
</evidence>
<feature type="coiled-coil region" evidence="8">
    <location>
        <begin position="161"/>
        <end position="202"/>
    </location>
</feature>
<dbReference type="EMBL" id="JAVHNQ010000005">
    <property type="protein sequence ID" value="KAK6346968.1"/>
    <property type="molecule type" value="Genomic_DNA"/>
</dbReference>
<dbReference type="SUPFAM" id="SSF46589">
    <property type="entry name" value="tRNA-binding arm"/>
    <property type="match status" value="1"/>
</dbReference>
<dbReference type="AlphaFoldDB" id="A0AAV9UV04"/>
<keyword evidence="4" id="KW-0067">ATP-binding</keyword>
<evidence type="ECO:0000256" key="4">
    <source>
        <dbReference type="ARBA" id="ARBA00022840"/>
    </source>
</evidence>
<dbReference type="PRINTS" id="PR00981">
    <property type="entry name" value="TRNASYNTHSER"/>
</dbReference>
<dbReference type="InterPro" id="IPR045864">
    <property type="entry name" value="aa-tRNA-synth_II/BPL/LPL"/>
</dbReference>
<dbReference type="Gene3D" id="1.10.287.40">
    <property type="entry name" value="Serine-tRNA synthetase, tRNA binding domain"/>
    <property type="match status" value="1"/>
</dbReference>
<evidence type="ECO:0000256" key="8">
    <source>
        <dbReference type="SAM" id="Coils"/>
    </source>
</evidence>
<dbReference type="PROSITE" id="PS50862">
    <property type="entry name" value="AA_TRNA_LIGASE_II"/>
    <property type="match status" value="1"/>
</dbReference>
<keyword evidence="11" id="KW-1185">Reference proteome</keyword>
<sequence length="577" mass="64389">MRPNISNLARDRVRVPAAAPLRDLIRPMIPRTSSCRRRIQSTLSRRTYFNSRHGCHQDNLGIFPPLRRFCVSSSQSSVDAQKATQSPSFAPKPIIATKPIRENPETYSLNCLRRNLPIEATYPSRIARLSDDLYELRGSLNQTRSKQNALQKAIKSIAPRRAEASGEWEDLQLQAKQLKQQVASAEIIEQRLEDEMNLLAAQLPNLSHPETPHGGKPQVVEYINEEALPRDRISGTAVQSDTMTGEVPEYNFTGPAGLSHADIGSELGILDFASSTKTSGWGWYFLHGDAVRLEQALIQYALDCARRKGWALISTPSIVYSHIAGACGFRPRDQNNEQQIYHISQILSLPQSQESTKPELCLAGTAEIPLAGMLANTANPQSNFPQRMAGISRCYRAEAGAHGLATKGLYRVHEFTKVELFAWILPEAELSSKIFDEILDIQREIIRGLGLSARMINMPTDDLGASAYRKYDIEAFLPSRQGEKYGGWGEVTSVSECTDYQARRLNARYKGPDGKLQFLWSLNGTALALPRIIMALLENNWDETTREVRIPDVLHGYMGGLKTIRKQNNSACRASTD</sequence>
<name>A0AAV9UV04_9PEZI</name>
<dbReference type="NCBIfam" id="TIGR00414">
    <property type="entry name" value="serS"/>
    <property type="match status" value="1"/>
</dbReference>
<evidence type="ECO:0000256" key="1">
    <source>
        <dbReference type="ARBA" id="ARBA00012840"/>
    </source>
</evidence>
<keyword evidence="2 10" id="KW-0436">Ligase</keyword>
<reference evidence="10 11" key="1">
    <citation type="submission" date="2019-10" db="EMBL/GenBank/DDBJ databases">
        <authorList>
            <person name="Palmer J.M."/>
        </authorList>
    </citation>
    <scope>NUCLEOTIDE SEQUENCE [LARGE SCALE GENOMIC DNA]</scope>
    <source>
        <strain evidence="10 11">TWF696</strain>
    </source>
</reference>
<evidence type="ECO:0000256" key="6">
    <source>
        <dbReference type="ARBA" id="ARBA00031113"/>
    </source>
</evidence>
<gene>
    <name evidence="10" type="primary">DIA4</name>
    <name evidence="10" type="ORF">TWF696_007063</name>
</gene>
<evidence type="ECO:0000313" key="10">
    <source>
        <dbReference type="EMBL" id="KAK6346968.1"/>
    </source>
</evidence>
<evidence type="ECO:0000256" key="5">
    <source>
        <dbReference type="ARBA" id="ARBA00023146"/>
    </source>
</evidence>
<dbReference type="InterPro" id="IPR010978">
    <property type="entry name" value="tRNA-bd_arm"/>
</dbReference>
<dbReference type="InterPro" id="IPR015866">
    <property type="entry name" value="Ser-tRNA-synth_1_N"/>
</dbReference>
<keyword evidence="5" id="KW-0030">Aminoacyl-tRNA synthetase</keyword>
<evidence type="ECO:0000313" key="11">
    <source>
        <dbReference type="Proteomes" id="UP001375240"/>
    </source>
</evidence>
<dbReference type="Proteomes" id="UP001375240">
    <property type="component" value="Unassembled WGS sequence"/>
</dbReference>
<dbReference type="Pfam" id="PF02403">
    <property type="entry name" value="Seryl_tRNA_N"/>
    <property type="match status" value="1"/>
</dbReference>
<dbReference type="InterPro" id="IPR002314">
    <property type="entry name" value="aa-tRNA-synt_IIb"/>
</dbReference>
<evidence type="ECO:0000256" key="2">
    <source>
        <dbReference type="ARBA" id="ARBA00022598"/>
    </source>
</evidence>
<dbReference type="GO" id="GO:0005524">
    <property type="term" value="F:ATP binding"/>
    <property type="evidence" value="ECO:0007669"/>
    <property type="project" value="UniProtKB-KW"/>
</dbReference>
<keyword evidence="3" id="KW-0547">Nucleotide-binding</keyword>
<comment type="caution">
    <text evidence="10">The sequence shown here is derived from an EMBL/GenBank/DDBJ whole genome shotgun (WGS) entry which is preliminary data.</text>
</comment>
<dbReference type="GO" id="GO:0004828">
    <property type="term" value="F:serine-tRNA ligase activity"/>
    <property type="evidence" value="ECO:0007669"/>
    <property type="project" value="UniProtKB-EC"/>
</dbReference>
<dbReference type="InterPro" id="IPR002317">
    <property type="entry name" value="Ser-tRNA-ligase_type_1"/>
</dbReference>
<feature type="domain" description="Aminoacyl-transfer RNA synthetases class-II family profile" evidence="9">
    <location>
        <begin position="286"/>
        <end position="551"/>
    </location>
</feature>
<dbReference type="GO" id="GO:0006434">
    <property type="term" value="P:seryl-tRNA aminoacylation"/>
    <property type="evidence" value="ECO:0007669"/>
    <property type="project" value="InterPro"/>
</dbReference>
<keyword evidence="8" id="KW-0175">Coiled coil</keyword>
<dbReference type="PANTHER" id="PTHR11778">
    <property type="entry name" value="SERYL-TRNA SYNTHETASE"/>
    <property type="match status" value="1"/>
</dbReference>
<evidence type="ECO:0000256" key="3">
    <source>
        <dbReference type="ARBA" id="ARBA00022741"/>
    </source>
</evidence>
<dbReference type="Gene3D" id="3.30.930.10">
    <property type="entry name" value="Bira Bifunctional Protein, Domain 2"/>
    <property type="match status" value="1"/>
</dbReference>
<dbReference type="InterPro" id="IPR006195">
    <property type="entry name" value="aa-tRNA-synth_II"/>
</dbReference>
<dbReference type="InterPro" id="IPR042103">
    <property type="entry name" value="SerRS_1_N_sf"/>
</dbReference>
<organism evidence="10 11">
    <name type="scientific">Orbilia brochopaga</name>
    <dbReference type="NCBI Taxonomy" id="3140254"/>
    <lineage>
        <taxon>Eukaryota</taxon>
        <taxon>Fungi</taxon>
        <taxon>Dikarya</taxon>
        <taxon>Ascomycota</taxon>
        <taxon>Pezizomycotina</taxon>
        <taxon>Orbiliomycetes</taxon>
        <taxon>Orbiliales</taxon>
        <taxon>Orbiliaceae</taxon>
        <taxon>Orbilia</taxon>
    </lineage>
</organism>
<protein>
    <recommendedName>
        <fullName evidence="1">serine--tRNA ligase</fullName>
        <ecNumber evidence="1">6.1.1.11</ecNumber>
    </recommendedName>
    <alternativeName>
        <fullName evidence="6">Seryl-tRNA synthetase</fullName>
    </alternativeName>
    <alternativeName>
        <fullName evidence="7">Seryl-tRNA(Ser) synthetase</fullName>
    </alternativeName>
</protein>
<dbReference type="SUPFAM" id="SSF55681">
    <property type="entry name" value="Class II aaRS and biotin synthetases"/>
    <property type="match status" value="1"/>
</dbReference>
<dbReference type="EC" id="6.1.1.11" evidence="1"/>
<dbReference type="Pfam" id="PF00587">
    <property type="entry name" value="tRNA-synt_2b"/>
    <property type="match status" value="1"/>
</dbReference>
<evidence type="ECO:0000259" key="9">
    <source>
        <dbReference type="PROSITE" id="PS50862"/>
    </source>
</evidence>